<feature type="region of interest" description="Disordered" evidence="1">
    <location>
        <begin position="321"/>
        <end position="340"/>
    </location>
</feature>
<evidence type="ECO:0000256" key="1">
    <source>
        <dbReference type="SAM" id="MobiDB-lite"/>
    </source>
</evidence>
<feature type="region of interest" description="Disordered" evidence="1">
    <location>
        <begin position="1"/>
        <end position="48"/>
    </location>
</feature>
<feature type="compositionally biased region" description="Basic and acidic residues" evidence="1">
    <location>
        <begin position="1"/>
        <end position="12"/>
    </location>
</feature>
<feature type="region of interest" description="Disordered" evidence="1">
    <location>
        <begin position="504"/>
        <end position="557"/>
    </location>
</feature>
<dbReference type="EMBL" id="CP138894">
    <property type="protein sequence ID" value="WPK22888.1"/>
    <property type="molecule type" value="Genomic_DNA"/>
</dbReference>
<gene>
    <name evidence="2" type="ORF">PUMCH_000109</name>
</gene>
<dbReference type="SUPFAM" id="SSF52833">
    <property type="entry name" value="Thioredoxin-like"/>
    <property type="match status" value="1"/>
</dbReference>
<dbReference type="PROSITE" id="PS51354">
    <property type="entry name" value="GLUTAREDOXIN_2"/>
    <property type="match status" value="1"/>
</dbReference>
<dbReference type="InterPro" id="IPR006993">
    <property type="entry name" value="Glut_rich_SH3-bd"/>
</dbReference>
<dbReference type="Proteomes" id="UP001338582">
    <property type="component" value="Chromosome 1"/>
</dbReference>
<evidence type="ECO:0008006" key="4">
    <source>
        <dbReference type="Google" id="ProtNLM"/>
    </source>
</evidence>
<reference evidence="2 3" key="1">
    <citation type="submission" date="2023-10" db="EMBL/GenBank/DDBJ databases">
        <title>Draft Genome Sequence of Candida saopaulonensis from a very Premature Infant with Sepsis.</title>
        <authorList>
            <person name="Ning Y."/>
            <person name="Dai R."/>
            <person name="Xiao M."/>
            <person name="Xu Y."/>
            <person name="Yan Q."/>
            <person name="Zhang L."/>
        </authorList>
    </citation>
    <scope>NUCLEOTIDE SEQUENCE [LARGE SCALE GENOMIC DNA]</scope>
    <source>
        <strain evidence="2 3">19XY460</strain>
    </source>
</reference>
<feature type="compositionally biased region" description="Basic and acidic residues" evidence="1">
    <location>
        <begin position="530"/>
        <end position="539"/>
    </location>
</feature>
<feature type="region of interest" description="Disordered" evidence="1">
    <location>
        <begin position="574"/>
        <end position="817"/>
    </location>
</feature>
<sequence>MDIEEQLDRAEKLPYPSLVGSSVKSADDSPHNNYIHPEKYTGNLKPAQRKKSLLNSSIGASLDDLISEGALMGSEEDFDRFLDDKGSVRSDAKYLGKNSSEKSDKSKTAALKLSEVASADQGAPDASVAKEPALTAIDNSVSVTESVSSGNEVQAGSSIYGAENFSTPNLSEYQLDHQISDHSQLLDSVKSYDLSKLPSSNDSELKSKSNDAFGLADRVPHVVRPSTAKGNQAFAVNRLDFGDNAKVAQTDSLHTPFFQRDERSPSRSRFPVSRVDRSRSRSTDRFNPRSHLARGDSYKNTHDDLPSKYELPADLDVDEVQEDDARESRHSRPTLGESVAAAEKEMREFKATSVTRDPSLVTSGDYTNFNADGGSENFNDKNLYSVRSESSTNYLRSISRSRSRQPGSARDHVTHLNNEKNEKNDANPAELVNEGAYVSDDPYGQVAGLDDMMKKVLTPTTSTQTNNKSQKNLVNDVSAIKKVTETKEQSKTVPVPLDGVSVEDKKTSTVDAVGEVSLENKEEEEEEKGEEVKETKGSKALEPTSDSGIEVSEKKADVEEVGLKLPISEVVELVDQAQPLTTKEESADDESDAKHAEKSVPADTVLVLKAEHPSSSTIEADEEEIIPAEPLKSSDNAADQIVKEKEDLLETQAVSEEPKVKNPAVVGTVLQTKEQEIGDVKLDESLKTEVLSKELGDETAVSSSKTEDIPKQSESEISSEPKSDEKPENAKETSLLDAVKEKAEELIETLSGSKEEDSPETSNKSIDDGPGAPVEAKSNTATEPISAEPASDTPGVSSAKEVVDENVKEPKDEGENVVVEEEEEEFFDVSPEELRKHLESLPIYLYTSLAGGMQIVNRTNRLTTILQANGIKFEYRDLGTDEEAKKIWRRYATGKTLPGVVRDNEVIGNWEYIEEVNEDYRLRSVLYESL</sequence>
<feature type="region of interest" description="Disordered" evidence="1">
    <location>
        <begin position="253"/>
        <end position="316"/>
    </location>
</feature>
<dbReference type="AlphaFoldDB" id="A0AAX4H324"/>
<dbReference type="RefSeq" id="XP_062875275.1">
    <property type="nucleotide sequence ID" value="XM_063019205.1"/>
</dbReference>
<feature type="compositionally biased region" description="Basic and acidic residues" evidence="1">
    <location>
        <begin position="705"/>
        <end position="731"/>
    </location>
</feature>
<dbReference type="Pfam" id="PF04908">
    <property type="entry name" value="SH3BGR"/>
    <property type="match status" value="1"/>
</dbReference>
<keyword evidence="3" id="KW-1185">Reference proteome</keyword>
<accession>A0AAX4H324</accession>
<dbReference type="InterPro" id="IPR036249">
    <property type="entry name" value="Thioredoxin-like_sf"/>
</dbReference>
<feature type="compositionally biased region" description="Basic and acidic residues" evidence="1">
    <location>
        <begin position="274"/>
        <end position="307"/>
    </location>
</feature>
<dbReference type="KEGG" id="asau:88171178"/>
<name>A0AAX4H324_9ASCO</name>
<dbReference type="Gene3D" id="3.40.30.10">
    <property type="entry name" value="Glutaredoxin"/>
    <property type="match status" value="1"/>
</dbReference>
<evidence type="ECO:0000313" key="3">
    <source>
        <dbReference type="Proteomes" id="UP001338582"/>
    </source>
</evidence>
<dbReference type="GeneID" id="88171178"/>
<organism evidence="2 3">
    <name type="scientific">Australozyma saopauloensis</name>
    <dbReference type="NCBI Taxonomy" id="291208"/>
    <lineage>
        <taxon>Eukaryota</taxon>
        <taxon>Fungi</taxon>
        <taxon>Dikarya</taxon>
        <taxon>Ascomycota</taxon>
        <taxon>Saccharomycotina</taxon>
        <taxon>Pichiomycetes</taxon>
        <taxon>Metschnikowiaceae</taxon>
        <taxon>Australozyma</taxon>
    </lineage>
</organism>
<protein>
    <recommendedName>
        <fullName evidence="4">Glutaredoxin domain-containing protein</fullName>
    </recommendedName>
</protein>
<feature type="compositionally biased region" description="Basic and acidic residues" evidence="1">
    <location>
        <begin position="673"/>
        <end position="696"/>
    </location>
</feature>
<evidence type="ECO:0000313" key="2">
    <source>
        <dbReference type="EMBL" id="WPK22888.1"/>
    </source>
</evidence>
<feature type="compositionally biased region" description="Basic and acidic residues" evidence="1">
    <location>
        <begin position="801"/>
        <end position="814"/>
    </location>
</feature>
<proteinExistence type="predicted"/>